<organism evidence="2 3">
    <name type="scientific">Azohydromonas lata</name>
    <dbReference type="NCBI Taxonomy" id="45677"/>
    <lineage>
        <taxon>Bacteria</taxon>
        <taxon>Pseudomonadati</taxon>
        <taxon>Pseudomonadota</taxon>
        <taxon>Betaproteobacteria</taxon>
        <taxon>Burkholderiales</taxon>
        <taxon>Sphaerotilaceae</taxon>
        <taxon>Azohydromonas</taxon>
    </lineage>
</organism>
<keyword evidence="3" id="KW-1185">Reference proteome</keyword>
<sequence length="127" mass="12814">MRARSTSIPFAAVALCAAVMAAQGAEPAPAAATAATAKASTAAPATFQGRGKLLDLDVPDRLITVDHDDMPSLGMPAMTMDFPVAASVDMGTVTAGQTVSFVLTVISGILTVTELRPVGNLQGGTKQ</sequence>
<gene>
    <name evidence="2" type="ORF">SM757_03885</name>
</gene>
<evidence type="ECO:0000313" key="3">
    <source>
        <dbReference type="Proteomes" id="UP001293718"/>
    </source>
</evidence>
<feature type="chain" id="PRO_5045725962" evidence="1">
    <location>
        <begin position="22"/>
        <end position="127"/>
    </location>
</feature>
<dbReference type="Gene3D" id="2.40.50.320">
    <property type="entry name" value="Copper binding periplasmic protein CusF"/>
    <property type="match status" value="1"/>
</dbReference>
<dbReference type="Pfam" id="PF11604">
    <property type="entry name" value="CusF_Ec"/>
    <property type="match status" value="1"/>
</dbReference>
<evidence type="ECO:0000256" key="1">
    <source>
        <dbReference type="SAM" id="SignalP"/>
    </source>
</evidence>
<accession>A0ABU5I9R3</accession>
<feature type="signal peptide" evidence="1">
    <location>
        <begin position="1"/>
        <end position="21"/>
    </location>
</feature>
<protein>
    <submittedName>
        <fullName evidence="2">Copper-binding protein</fullName>
    </submittedName>
</protein>
<proteinExistence type="predicted"/>
<reference evidence="2 3" key="1">
    <citation type="submission" date="2023-11" db="EMBL/GenBank/DDBJ databases">
        <title>Draft genome of Azohydromonas lata strain H1 (DSM1123), a polyhydroxyalkanoate producer.</title>
        <authorList>
            <person name="Traversa D."/>
            <person name="D'Addabbo P."/>
            <person name="Pazzani C."/>
            <person name="Manzari C."/>
            <person name="Chiara M."/>
            <person name="Scrascia M."/>
        </authorList>
    </citation>
    <scope>NUCLEOTIDE SEQUENCE [LARGE SCALE GENOMIC DNA]</scope>
    <source>
        <strain evidence="2 3">H1</strain>
    </source>
</reference>
<keyword evidence="1" id="KW-0732">Signal</keyword>
<dbReference type="RefSeq" id="WP_043461577.1">
    <property type="nucleotide sequence ID" value="NZ_JAXOJX010000003.1"/>
</dbReference>
<evidence type="ECO:0000313" key="2">
    <source>
        <dbReference type="EMBL" id="MDZ5455708.1"/>
    </source>
</evidence>
<dbReference type="InterPro" id="IPR021647">
    <property type="entry name" value="CusF_Ec"/>
</dbReference>
<comment type="caution">
    <text evidence="2">The sequence shown here is derived from an EMBL/GenBank/DDBJ whole genome shotgun (WGS) entry which is preliminary data.</text>
</comment>
<name>A0ABU5I9R3_9BURK</name>
<dbReference type="InterPro" id="IPR042230">
    <property type="entry name" value="CusF_sf"/>
</dbReference>
<dbReference type="Proteomes" id="UP001293718">
    <property type="component" value="Unassembled WGS sequence"/>
</dbReference>
<dbReference type="EMBL" id="JAXOJX010000003">
    <property type="protein sequence ID" value="MDZ5455708.1"/>
    <property type="molecule type" value="Genomic_DNA"/>
</dbReference>